<dbReference type="EMBL" id="VSRR010082814">
    <property type="protein sequence ID" value="MPC89968.1"/>
    <property type="molecule type" value="Genomic_DNA"/>
</dbReference>
<sequence>MGGAGRGQTCVGGRTIRLGIEDEAAAGPVLRPNQMLWPLCSPQSQSPCRCVGSASFAMCLMIGD</sequence>
<proteinExistence type="predicted"/>
<reference evidence="1 2" key="1">
    <citation type="submission" date="2019-05" db="EMBL/GenBank/DDBJ databases">
        <title>Another draft genome of Portunus trituberculatus and its Hox gene families provides insights of decapod evolution.</title>
        <authorList>
            <person name="Jeong J.-H."/>
            <person name="Song I."/>
            <person name="Kim S."/>
            <person name="Choi T."/>
            <person name="Kim D."/>
            <person name="Ryu S."/>
            <person name="Kim W."/>
        </authorList>
    </citation>
    <scope>NUCLEOTIDE SEQUENCE [LARGE SCALE GENOMIC DNA]</scope>
    <source>
        <tissue evidence="1">Muscle</tissue>
    </source>
</reference>
<evidence type="ECO:0000313" key="1">
    <source>
        <dbReference type="EMBL" id="MPC89968.1"/>
    </source>
</evidence>
<accession>A0A5B7JAL2</accession>
<name>A0A5B7JAL2_PORTR</name>
<protein>
    <submittedName>
        <fullName evidence="1">Uncharacterized protein</fullName>
    </submittedName>
</protein>
<evidence type="ECO:0000313" key="2">
    <source>
        <dbReference type="Proteomes" id="UP000324222"/>
    </source>
</evidence>
<organism evidence="1 2">
    <name type="scientific">Portunus trituberculatus</name>
    <name type="common">Swimming crab</name>
    <name type="synonym">Neptunus trituberculatus</name>
    <dbReference type="NCBI Taxonomy" id="210409"/>
    <lineage>
        <taxon>Eukaryota</taxon>
        <taxon>Metazoa</taxon>
        <taxon>Ecdysozoa</taxon>
        <taxon>Arthropoda</taxon>
        <taxon>Crustacea</taxon>
        <taxon>Multicrustacea</taxon>
        <taxon>Malacostraca</taxon>
        <taxon>Eumalacostraca</taxon>
        <taxon>Eucarida</taxon>
        <taxon>Decapoda</taxon>
        <taxon>Pleocyemata</taxon>
        <taxon>Brachyura</taxon>
        <taxon>Eubrachyura</taxon>
        <taxon>Portunoidea</taxon>
        <taxon>Portunidae</taxon>
        <taxon>Portuninae</taxon>
        <taxon>Portunus</taxon>
    </lineage>
</organism>
<dbReference type="AlphaFoldDB" id="A0A5B7JAL2"/>
<keyword evidence="2" id="KW-1185">Reference proteome</keyword>
<gene>
    <name evidence="1" type="ORF">E2C01_084934</name>
</gene>
<dbReference type="Proteomes" id="UP000324222">
    <property type="component" value="Unassembled WGS sequence"/>
</dbReference>
<comment type="caution">
    <text evidence="1">The sequence shown here is derived from an EMBL/GenBank/DDBJ whole genome shotgun (WGS) entry which is preliminary data.</text>
</comment>